<feature type="transmembrane region" description="Helical" evidence="1">
    <location>
        <begin position="144"/>
        <end position="177"/>
    </location>
</feature>
<evidence type="ECO:0000313" key="2">
    <source>
        <dbReference type="EMBL" id="TYL91328.1"/>
    </source>
</evidence>
<proteinExistence type="predicted"/>
<name>A0A5D3K6A8_9BRAD</name>
<gene>
    <name evidence="2" type="ORF">FXB40_28930</name>
</gene>
<comment type="caution">
    <text evidence="2">The sequence shown here is derived from an EMBL/GenBank/DDBJ whole genome shotgun (WGS) entry which is preliminary data.</text>
</comment>
<dbReference type="EMBL" id="VSSS01000046">
    <property type="protein sequence ID" value="TYL91328.1"/>
    <property type="molecule type" value="Genomic_DNA"/>
</dbReference>
<dbReference type="AlphaFoldDB" id="A0A5D3K6A8"/>
<accession>A0A5D3K6A8</accession>
<organism evidence="2 3">
    <name type="scientific">Bradyrhizobium rifense</name>
    <dbReference type="NCBI Taxonomy" id="515499"/>
    <lineage>
        <taxon>Bacteria</taxon>
        <taxon>Pseudomonadati</taxon>
        <taxon>Pseudomonadota</taxon>
        <taxon>Alphaproteobacteria</taxon>
        <taxon>Hyphomicrobiales</taxon>
        <taxon>Nitrobacteraceae</taxon>
        <taxon>Bradyrhizobium</taxon>
    </lineage>
</organism>
<keyword evidence="1" id="KW-0472">Membrane</keyword>
<keyword evidence="1" id="KW-0812">Transmembrane</keyword>
<keyword evidence="3" id="KW-1185">Reference proteome</keyword>
<sequence>MDGLFIAGSLLRHLIKTFDQSASVPERVRRLEGGSARTGEDFLRRIKGAETGIRIARAEGNQEKLREETDDLNHSLDGAMQAFAEAAGILSRADRCSALYYYAVCAAKAGRYAAAARELSEIKPKLIEIREEAIKKGAPGKPGIGSFIFAALVGGVMLLLTNVFFAAIVAAIIWLLTAWVVTSVDQRIANELVDVCELGRLVAPDDAAAAWAVPPWALRNVSTQEQRVGVASG</sequence>
<reference evidence="2 3" key="1">
    <citation type="submission" date="2019-08" db="EMBL/GenBank/DDBJ databases">
        <title>Bradyrhizobium hipponensis sp. nov., a rhizobium isolated from a Lupinus angustifolius root nodule in Tunisia.</title>
        <authorList>
            <person name="Off K."/>
            <person name="Rejili M."/>
            <person name="Mars M."/>
            <person name="Brachmann A."/>
            <person name="Marin M."/>
        </authorList>
    </citation>
    <scope>NUCLEOTIDE SEQUENCE [LARGE SCALE GENOMIC DNA]</scope>
    <source>
        <strain evidence="2 3">CTAW71</strain>
    </source>
</reference>
<dbReference type="Proteomes" id="UP000324758">
    <property type="component" value="Unassembled WGS sequence"/>
</dbReference>
<dbReference type="RefSeq" id="WP_148775520.1">
    <property type="nucleotide sequence ID" value="NZ_VSSS01000046.1"/>
</dbReference>
<protein>
    <submittedName>
        <fullName evidence="2">Uncharacterized protein</fullName>
    </submittedName>
</protein>
<evidence type="ECO:0000313" key="3">
    <source>
        <dbReference type="Proteomes" id="UP000324758"/>
    </source>
</evidence>
<evidence type="ECO:0000256" key="1">
    <source>
        <dbReference type="SAM" id="Phobius"/>
    </source>
</evidence>
<keyword evidence="1" id="KW-1133">Transmembrane helix</keyword>